<protein>
    <submittedName>
        <fullName evidence="1">DUF4192 domain-containing protein</fullName>
    </submittedName>
</protein>
<accession>A0ABW1D899</accession>
<evidence type="ECO:0000313" key="2">
    <source>
        <dbReference type="Proteomes" id="UP001596058"/>
    </source>
</evidence>
<dbReference type="InterPro" id="IPR025447">
    <property type="entry name" value="DUF4192"/>
</dbReference>
<reference evidence="2" key="1">
    <citation type="journal article" date="2019" name="Int. J. Syst. Evol. Microbiol.">
        <title>The Global Catalogue of Microorganisms (GCM) 10K type strain sequencing project: providing services to taxonomists for standard genome sequencing and annotation.</title>
        <authorList>
            <consortium name="The Broad Institute Genomics Platform"/>
            <consortium name="The Broad Institute Genome Sequencing Center for Infectious Disease"/>
            <person name="Wu L."/>
            <person name="Ma J."/>
        </authorList>
    </citation>
    <scope>NUCLEOTIDE SEQUENCE [LARGE SCALE GENOMIC DNA]</scope>
    <source>
        <strain evidence="2">CCUG 53903</strain>
    </source>
</reference>
<name>A0ABW1D899_9ACTN</name>
<dbReference type="RefSeq" id="WP_379522697.1">
    <property type="nucleotide sequence ID" value="NZ_JBHSPA010000090.1"/>
</dbReference>
<keyword evidence="2" id="KW-1185">Reference proteome</keyword>
<evidence type="ECO:0000313" key="1">
    <source>
        <dbReference type="EMBL" id="MFC5833271.1"/>
    </source>
</evidence>
<dbReference type="EMBL" id="JBHSPA010000090">
    <property type="protein sequence ID" value="MFC5833271.1"/>
    <property type="molecule type" value="Genomic_DNA"/>
</dbReference>
<proteinExistence type="predicted"/>
<dbReference type="Proteomes" id="UP001596058">
    <property type="component" value="Unassembled WGS sequence"/>
</dbReference>
<dbReference type="Pfam" id="PF13830">
    <property type="entry name" value="DUF4192"/>
    <property type="match status" value="1"/>
</dbReference>
<gene>
    <name evidence="1" type="ORF">ACFPZ3_56275</name>
</gene>
<comment type="caution">
    <text evidence="1">The sequence shown here is derived from an EMBL/GenBank/DDBJ whole genome shotgun (WGS) entry which is preliminary data.</text>
</comment>
<sequence length="346" mass="36596">MTETVRLSQPVDYIAIVPYLFGYHPTMSLVVLTFHAQALITSVRHDLPSSQDEAIDVIAHCLDLLTHDAASELAVIGYGPAALVTPVLVGLREAIEPTGVLLAQMLRCADNRYWPHPDTGPAEGVPYDITTSQAAVGAVVAGLSALPDRDAFAALLQPLEGADRDAVREATRVARQQATALGTAAPRFWYQEGLRCVHAAFARHQAGEPIPAGEVAWLGLLLTAILVRDAASLMVGTYPAAAHIALLSEVARRVEPGYVAAPATLLAIAAYGSGAGTLARIAVDRARADNPSYSMAYLLDYALSHGVPPSAVHQMHATMTAEELETQLITCPTAALPRLPAPVEGR</sequence>
<organism evidence="1 2">
    <name type="scientific">Nonomuraea insulae</name>
    <dbReference type="NCBI Taxonomy" id="1616787"/>
    <lineage>
        <taxon>Bacteria</taxon>
        <taxon>Bacillati</taxon>
        <taxon>Actinomycetota</taxon>
        <taxon>Actinomycetes</taxon>
        <taxon>Streptosporangiales</taxon>
        <taxon>Streptosporangiaceae</taxon>
        <taxon>Nonomuraea</taxon>
    </lineage>
</organism>